<dbReference type="SUPFAM" id="SSF52096">
    <property type="entry name" value="ClpP/crotonase"/>
    <property type="match status" value="1"/>
</dbReference>
<dbReference type="InterPro" id="IPR029045">
    <property type="entry name" value="ClpP/crotonase-like_dom_sf"/>
</dbReference>
<reference evidence="2 3" key="1">
    <citation type="submission" date="2022-11" db="EMBL/GenBank/DDBJ databases">
        <title>Mycobacterium sp. nov.</title>
        <authorList>
            <person name="Papic B."/>
            <person name="Spicic S."/>
            <person name="Duvnjak S."/>
        </authorList>
    </citation>
    <scope>NUCLEOTIDE SEQUENCE [LARGE SCALE GENOMIC DNA]</scope>
    <source>
        <strain evidence="2 3">CVI_P4</strain>
    </source>
</reference>
<dbReference type="RefSeq" id="WP_265997958.1">
    <property type="nucleotide sequence ID" value="NZ_JAPJDN010000012.1"/>
</dbReference>
<evidence type="ECO:0000313" key="2">
    <source>
        <dbReference type="EMBL" id="MCX2938116.1"/>
    </source>
</evidence>
<sequence>MTEIRLHTDGGPLVWNATVHRDLAEAFTSVGLDESTKVVILTGTGEDFCASIDRASFREAVRGWDVTWFEGRRMLTSLWEIDVPVISAINGPALIHSELAVMADVVLACPTTVFADKAHFVSGVVPGDGVHIVWTELLGPTRGRYFLLTGTEIDAAEALRLGVVHEIHSPDALSTRAWELAADMARHPLPVLRYTRTALSMRWRRTVADELSHGLAVEGLGQYAQGHVARTNGGA</sequence>
<evidence type="ECO:0000256" key="1">
    <source>
        <dbReference type="ARBA" id="ARBA00005254"/>
    </source>
</evidence>
<dbReference type="InterPro" id="IPR001753">
    <property type="entry name" value="Enoyl-CoA_hydra/iso"/>
</dbReference>
<gene>
    <name evidence="2" type="ORF">ORI27_15520</name>
</gene>
<dbReference type="Pfam" id="PF00378">
    <property type="entry name" value="ECH_1"/>
    <property type="match status" value="1"/>
</dbReference>
<proteinExistence type="inferred from homology"/>
<keyword evidence="3" id="KW-1185">Reference proteome</keyword>
<dbReference type="EMBL" id="JAPJDO010000012">
    <property type="protein sequence ID" value="MCX2938116.1"/>
    <property type="molecule type" value="Genomic_DNA"/>
</dbReference>
<comment type="similarity">
    <text evidence="1">Belongs to the enoyl-CoA hydratase/isomerase family.</text>
</comment>
<protein>
    <submittedName>
        <fullName evidence="2">Enoyl-CoA hydratase/isomerase family protein</fullName>
    </submittedName>
</protein>
<dbReference type="PANTHER" id="PTHR43802:SF1">
    <property type="entry name" value="IP11341P-RELATED"/>
    <property type="match status" value="1"/>
</dbReference>
<comment type="caution">
    <text evidence="2">The sequence shown here is derived from an EMBL/GenBank/DDBJ whole genome shotgun (WGS) entry which is preliminary data.</text>
</comment>
<dbReference type="Proteomes" id="UP001300745">
    <property type="component" value="Unassembled WGS sequence"/>
</dbReference>
<dbReference type="Gene3D" id="3.90.226.10">
    <property type="entry name" value="2-enoyl-CoA Hydratase, Chain A, domain 1"/>
    <property type="match status" value="1"/>
</dbReference>
<name>A0ABT3SF20_9MYCO</name>
<accession>A0ABT3SF20</accession>
<organism evidence="2 3">
    <name type="scientific">Mycobacterium pinniadriaticum</name>
    <dbReference type="NCBI Taxonomy" id="2994102"/>
    <lineage>
        <taxon>Bacteria</taxon>
        <taxon>Bacillati</taxon>
        <taxon>Actinomycetota</taxon>
        <taxon>Actinomycetes</taxon>
        <taxon>Mycobacteriales</taxon>
        <taxon>Mycobacteriaceae</taxon>
        <taxon>Mycobacterium</taxon>
    </lineage>
</organism>
<dbReference type="CDD" id="cd06558">
    <property type="entry name" value="crotonase-like"/>
    <property type="match status" value="1"/>
</dbReference>
<dbReference type="PANTHER" id="PTHR43802">
    <property type="entry name" value="ENOYL-COA HYDRATASE"/>
    <property type="match status" value="1"/>
</dbReference>
<evidence type="ECO:0000313" key="3">
    <source>
        <dbReference type="Proteomes" id="UP001300745"/>
    </source>
</evidence>